<feature type="domain" description="Acyclic terpene utilisation N-terminal" evidence="1">
    <location>
        <begin position="33"/>
        <end position="70"/>
    </location>
</feature>
<comment type="caution">
    <text evidence="2">The sequence shown here is derived from an EMBL/GenBank/DDBJ whole genome shotgun (WGS) entry which is preliminary data.</text>
</comment>
<organism evidence="2 3">
    <name type="scientific">Aspergillus lentulus</name>
    <dbReference type="NCBI Taxonomy" id="293939"/>
    <lineage>
        <taxon>Eukaryota</taxon>
        <taxon>Fungi</taxon>
        <taxon>Dikarya</taxon>
        <taxon>Ascomycota</taxon>
        <taxon>Pezizomycotina</taxon>
        <taxon>Eurotiomycetes</taxon>
        <taxon>Eurotiomycetidae</taxon>
        <taxon>Eurotiales</taxon>
        <taxon>Aspergillaceae</taxon>
        <taxon>Aspergillus</taxon>
        <taxon>Aspergillus subgen. Fumigati</taxon>
    </lineage>
</organism>
<reference evidence="2 3" key="1">
    <citation type="submission" date="2015-11" db="EMBL/GenBank/DDBJ databases">
        <title>Aspergillus lentulus strain IFM 54703T.</title>
        <authorList>
            <person name="Kusuya Y."/>
            <person name="Sakai K."/>
            <person name="Kamei K."/>
            <person name="Takahashi H."/>
            <person name="Yaguchi T."/>
        </authorList>
    </citation>
    <scope>NUCLEOTIDE SEQUENCE [LARGE SCALE GENOMIC DNA]</scope>
    <source>
        <strain evidence="2 3">IFM 54703</strain>
    </source>
</reference>
<dbReference type="Proteomes" id="UP000051487">
    <property type="component" value="Unassembled WGS sequence"/>
</dbReference>
<dbReference type="Pfam" id="PF07287">
    <property type="entry name" value="AtuA"/>
    <property type="match status" value="1"/>
</dbReference>
<gene>
    <name evidence="2" type="ORF">ALT_1334</name>
</gene>
<accession>A0AAN4T7I0</accession>
<name>A0AAN4T7I0_ASPLE</name>
<evidence type="ECO:0000313" key="2">
    <source>
        <dbReference type="EMBL" id="GAQ04013.1"/>
    </source>
</evidence>
<dbReference type="AlphaFoldDB" id="A0AAN4T7I0"/>
<evidence type="ECO:0000313" key="3">
    <source>
        <dbReference type="Proteomes" id="UP000051487"/>
    </source>
</evidence>
<protein>
    <recommendedName>
        <fullName evidence="1">Acyclic terpene utilisation N-terminal domain-containing protein</fullName>
    </recommendedName>
</protein>
<evidence type="ECO:0000259" key="1">
    <source>
        <dbReference type="Pfam" id="PF07287"/>
    </source>
</evidence>
<proteinExistence type="predicted"/>
<sequence length="73" mass="7899">MLINCLTLGVDQWGLQRLLFRDATMQLNCLSTSVAGNVDVIVGDWISKMNIAWNAIAKAGDASLGYEAGFSYS</sequence>
<dbReference type="EMBL" id="BCLY01000004">
    <property type="protein sequence ID" value="GAQ04013.1"/>
    <property type="molecule type" value="Genomic_DNA"/>
</dbReference>
<dbReference type="InterPro" id="IPR010839">
    <property type="entry name" value="AtuA_N"/>
</dbReference>